<evidence type="ECO:0000313" key="2">
    <source>
        <dbReference type="EMBL" id="PNP43780.1"/>
    </source>
</evidence>
<dbReference type="Proteomes" id="UP000236546">
    <property type="component" value="Unassembled WGS sequence"/>
</dbReference>
<reference evidence="2 3" key="1">
    <citation type="submission" date="2017-02" db="EMBL/GenBank/DDBJ databases">
        <title>Genomes of Trichoderma spp. with biocontrol activity.</title>
        <authorList>
            <person name="Gardiner D."/>
            <person name="Kazan K."/>
            <person name="Vos C."/>
            <person name="Harvey P."/>
        </authorList>
    </citation>
    <scope>NUCLEOTIDE SEQUENCE [LARGE SCALE GENOMIC DNA]</scope>
    <source>
        <strain evidence="2 3">A5MH</strain>
    </source>
</reference>
<comment type="caution">
    <text evidence="2">The sequence shown here is derived from an EMBL/GenBank/DDBJ whole genome shotgun (WGS) entry which is preliminary data.</text>
</comment>
<protein>
    <recommendedName>
        <fullName evidence="1">DUF6546 domain-containing protein</fullName>
    </recommendedName>
</protein>
<evidence type="ECO:0000313" key="3">
    <source>
        <dbReference type="Proteomes" id="UP000236546"/>
    </source>
</evidence>
<feature type="domain" description="DUF6546" evidence="1">
    <location>
        <begin position="1"/>
        <end position="89"/>
    </location>
</feature>
<gene>
    <name evidence="2" type="ORF">TGAMA5MH_04062</name>
</gene>
<dbReference type="EMBL" id="MTYH01000036">
    <property type="protein sequence ID" value="PNP43780.1"/>
    <property type="molecule type" value="Genomic_DNA"/>
</dbReference>
<dbReference type="AlphaFoldDB" id="A0A2K0TE31"/>
<proteinExistence type="predicted"/>
<organism evidence="2 3">
    <name type="scientific">Trichoderma gamsii</name>
    <dbReference type="NCBI Taxonomy" id="398673"/>
    <lineage>
        <taxon>Eukaryota</taxon>
        <taxon>Fungi</taxon>
        <taxon>Dikarya</taxon>
        <taxon>Ascomycota</taxon>
        <taxon>Pezizomycotina</taxon>
        <taxon>Sordariomycetes</taxon>
        <taxon>Hypocreomycetidae</taxon>
        <taxon>Hypocreales</taxon>
        <taxon>Hypocreaceae</taxon>
        <taxon>Trichoderma</taxon>
    </lineage>
</organism>
<dbReference type="OrthoDB" id="3728558at2759"/>
<accession>A0A2K0TE31</accession>
<sequence length="106" mass="11928">MPQLENLVIWNYQHGEAGAVIYRRDKAAGQATLTWRGTWDLEFGHDVVESWEKVEPDVYLRVNKEPVVGAFSSHGDAICRLHLPVSVIDPVSLRQICQEGMIQGVV</sequence>
<name>A0A2K0TE31_9HYPO</name>
<dbReference type="Pfam" id="PF20183">
    <property type="entry name" value="DUF6546"/>
    <property type="match status" value="1"/>
</dbReference>
<evidence type="ECO:0000259" key="1">
    <source>
        <dbReference type="Pfam" id="PF20183"/>
    </source>
</evidence>
<dbReference type="InterPro" id="IPR046676">
    <property type="entry name" value="DUF6546"/>
</dbReference>